<dbReference type="InterPro" id="IPR039761">
    <property type="entry name" value="Bms1/Tsr1"/>
</dbReference>
<accession>A0A6I9XKX2</accession>
<dbReference type="SMART" id="SM00389">
    <property type="entry name" value="HOX"/>
    <property type="match status" value="1"/>
</dbReference>
<dbReference type="GO" id="GO:0003677">
    <property type="term" value="F:DNA binding"/>
    <property type="evidence" value="ECO:0007669"/>
    <property type="project" value="UniProtKB-UniRule"/>
</dbReference>
<gene>
    <name evidence="6" type="primary">LOC106544654</name>
</gene>
<dbReference type="KEGG" id="tsr:106544654"/>
<dbReference type="GO" id="GO:0005525">
    <property type="term" value="F:GTP binding"/>
    <property type="evidence" value="ECO:0007669"/>
    <property type="project" value="TreeGrafter"/>
</dbReference>
<dbReference type="GO" id="GO:0000462">
    <property type="term" value="P:maturation of SSU-rRNA from tricistronic rRNA transcript (SSU-rRNA, 5.8S rRNA, LSU-rRNA)"/>
    <property type="evidence" value="ECO:0007669"/>
    <property type="project" value="TreeGrafter"/>
</dbReference>
<dbReference type="PROSITE" id="PS50071">
    <property type="entry name" value="HOMEOBOX_2"/>
    <property type="match status" value="1"/>
</dbReference>
<dbReference type="CDD" id="cd00086">
    <property type="entry name" value="homeodomain"/>
    <property type="match status" value="1"/>
</dbReference>
<feature type="compositionally biased region" description="Basic and acidic residues" evidence="3">
    <location>
        <begin position="522"/>
        <end position="536"/>
    </location>
</feature>
<evidence type="ECO:0000256" key="1">
    <source>
        <dbReference type="PROSITE-ProRule" id="PRU00108"/>
    </source>
</evidence>
<proteinExistence type="predicted"/>
<dbReference type="GO" id="GO:0003924">
    <property type="term" value="F:GTPase activity"/>
    <property type="evidence" value="ECO:0007669"/>
    <property type="project" value="TreeGrafter"/>
</dbReference>
<dbReference type="GeneID" id="106544654"/>
<dbReference type="InterPro" id="IPR001356">
    <property type="entry name" value="HD"/>
</dbReference>
<dbReference type="Proteomes" id="UP000504617">
    <property type="component" value="Unplaced"/>
</dbReference>
<feature type="region of interest" description="Disordered" evidence="3">
    <location>
        <begin position="499"/>
        <end position="536"/>
    </location>
</feature>
<comment type="subcellular location">
    <subcellularLocation>
        <location evidence="1 2">Nucleus</location>
    </subcellularLocation>
</comment>
<evidence type="ECO:0000256" key="3">
    <source>
        <dbReference type="SAM" id="MobiDB-lite"/>
    </source>
</evidence>
<keyword evidence="1 2" id="KW-0371">Homeobox</keyword>
<dbReference type="PANTHER" id="PTHR12858:SF2">
    <property type="entry name" value="RIBOSOME BIOGENESIS PROTEIN BMS1 HOMOLOG"/>
    <property type="match status" value="1"/>
</dbReference>
<evidence type="ECO:0000256" key="2">
    <source>
        <dbReference type="RuleBase" id="RU000682"/>
    </source>
</evidence>
<dbReference type="GO" id="GO:0000479">
    <property type="term" value="P:endonucleolytic cleavage of tricistronic rRNA transcript (SSU-rRNA, 5.8S rRNA, LSU-rRNA)"/>
    <property type="evidence" value="ECO:0007669"/>
    <property type="project" value="TreeGrafter"/>
</dbReference>
<keyword evidence="5" id="KW-1185">Reference proteome</keyword>
<evidence type="ECO:0000259" key="4">
    <source>
        <dbReference type="PROSITE" id="PS50071"/>
    </source>
</evidence>
<feature type="compositionally biased region" description="Acidic residues" evidence="3">
    <location>
        <begin position="509"/>
        <end position="521"/>
    </location>
</feature>
<dbReference type="GO" id="GO:0030686">
    <property type="term" value="C:90S preribosome"/>
    <property type="evidence" value="ECO:0007669"/>
    <property type="project" value="TreeGrafter"/>
</dbReference>
<dbReference type="SMART" id="SM01362">
    <property type="entry name" value="DUF663"/>
    <property type="match status" value="1"/>
</dbReference>
<dbReference type="PANTHER" id="PTHR12858">
    <property type="entry name" value="RIBOSOME BIOGENESIS PROTEIN"/>
    <property type="match status" value="1"/>
</dbReference>
<dbReference type="Pfam" id="PF00046">
    <property type="entry name" value="Homeodomain"/>
    <property type="match status" value="1"/>
</dbReference>
<feature type="compositionally biased region" description="Basic and acidic residues" evidence="3">
    <location>
        <begin position="173"/>
        <end position="190"/>
    </location>
</feature>
<feature type="domain" description="Homeobox" evidence="4">
    <location>
        <begin position="187"/>
        <end position="235"/>
    </location>
</feature>
<dbReference type="Gene3D" id="1.10.10.60">
    <property type="entry name" value="Homeodomain-like"/>
    <property type="match status" value="1"/>
</dbReference>
<dbReference type="InterPro" id="IPR007034">
    <property type="entry name" value="BMS1_TSR1_C"/>
</dbReference>
<name>A0A6I9XKX2_9SAUR</name>
<sequence>MLAVANPRLHKIASNSEEVLEAFNPEDHAKGLQDLNFDNDTPHIQHNLVFALPVMIQGRLFLCMLSQSTKDWDVPLLPQQKQDWEKDVHGGITVNDFPGKWSSIPETRNFLDEKKTKVGTERDEWEKQTIYTMEDVAHFIKAFNIASGLDSGQEDATEVDVGFLSSSLQENGPKSERGKWPKAGSARDERRKRTIYTREQVDRLTEAFEVHPYPGYEALERLAREIGIPEARIHITKDDLPLAHETQQLAGDPFYASQPYSSPDPALGLHGSSELEGGLDCLAQGSTADGEMPQPGFYGNEANEAKLKTFLYFKGICWGGGLREKTKMLIKNLTNRQIEKLEEKLGILRTKKRSAPTTHISNSRLPKIHIWALKWKEGLTQKAAETFLRQQQAAPNLRKLIYGPVTEEEEEEEEEGKRDVELGGLFRVSRPDKESKRKIDALDCSKFPMETPQDWDSDEVMDSIRDCFVTGKWEADKDAEKLLKEDEEIYGDFEDLETGTKYKGRSADPGDEAANEEEEGNEEKNPKAAAEEEEQKKRIAKKRKLKEMFDADYDGNATYFDDLKEELQNQAQLNRLEFEDQDDETRIQYEGFRPGMYIRIELENVPCELVLHFDPCYPIVLGGLGNTEGNVGYVQMRLKKHRWYKKILKTRDPLILSLGWRRFQTIPVYYIEDHNGRHRLLKYTPQHMHCGVTFWGPITPQGTGCLAVQSVSGTTPDFRIAATGVVLDLDKSIRIVKKLKLIGFPFKIFKNTAFIKGMFNSMLEVARFEGAAIRTVSGIRGQIKKALRTPEGAFRATFEDKLLMSGKLAFPVFHI</sequence>
<dbReference type="SUPFAM" id="SSF46689">
    <property type="entry name" value="Homeodomain-like"/>
    <property type="match status" value="1"/>
</dbReference>
<feature type="region of interest" description="Disordered" evidence="3">
    <location>
        <begin position="167"/>
        <end position="190"/>
    </location>
</feature>
<evidence type="ECO:0000313" key="5">
    <source>
        <dbReference type="Proteomes" id="UP000504617"/>
    </source>
</evidence>
<dbReference type="InterPro" id="IPR009057">
    <property type="entry name" value="Homeodomain-like_sf"/>
</dbReference>
<feature type="DNA-binding region" description="Homeobox" evidence="1">
    <location>
        <begin position="189"/>
        <end position="236"/>
    </location>
</feature>
<protein>
    <submittedName>
        <fullName evidence="6">Ribosome biogenesis protein BMS1 homolog</fullName>
    </submittedName>
</protein>
<dbReference type="OrthoDB" id="10260897at2759"/>
<dbReference type="AlphaFoldDB" id="A0A6I9XKX2"/>
<dbReference type="GO" id="GO:0005634">
    <property type="term" value="C:nucleus"/>
    <property type="evidence" value="ECO:0007669"/>
    <property type="project" value="UniProtKB-SubCell"/>
</dbReference>
<organism evidence="5 6">
    <name type="scientific">Thamnophis sirtalis</name>
    <dbReference type="NCBI Taxonomy" id="35019"/>
    <lineage>
        <taxon>Eukaryota</taxon>
        <taxon>Metazoa</taxon>
        <taxon>Chordata</taxon>
        <taxon>Craniata</taxon>
        <taxon>Vertebrata</taxon>
        <taxon>Euteleostomi</taxon>
        <taxon>Lepidosauria</taxon>
        <taxon>Squamata</taxon>
        <taxon>Bifurcata</taxon>
        <taxon>Unidentata</taxon>
        <taxon>Episquamata</taxon>
        <taxon>Toxicofera</taxon>
        <taxon>Serpentes</taxon>
        <taxon>Colubroidea</taxon>
        <taxon>Colubridae</taxon>
        <taxon>Natricinae</taxon>
        <taxon>Thamnophis</taxon>
    </lineage>
</organism>
<dbReference type="Pfam" id="PF04950">
    <property type="entry name" value="RIBIOP_C"/>
    <property type="match status" value="1"/>
</dbReference>
<keyword evidence="1 2" id="KW-0238">DNA-binding</keyword>
<dbReference type="RefSeq" id="XP_013916474.1">
    <property type="nucleotide sequence ID" value="XM_014060999.1"/>
</dbReference>
<keyword evidence="1 2" id="KW-0539">Nucleus</keyword>
<dbReference type="GO" id="GO:0034511">
    <property type="term" value="F:U3 snoRNA binding"/>
    <property type="evidence" value="ECO:0007669"/>
    <property type="project" value="TreeGrafter"/>
</dbReference>
<reference evidence="6" key="1">
    <citation type="submission" date="2025-08" db="UniProtKB">
        <authorList>
            <consortium name="RefSeq"/>
        </authorList>
    </citation>
    <scope>IDENTIFICATION</scope>
</reference>
<evidence type="ECO:0000313" key="6">
    <source>
        <dbReference type="RefSeq" id="XP_013916474.1"/>
    </source>
</evidence>